<dbReference type="GO" id="GO:0070507">
    <property type="term" value="P:regulation of microtubule cytoskeleton organization"/>
    <property type="evidence" value="ECO:0007669"/>
    <property type="project" value="UniProtKB-UniRule"/>
</dbReference>
<evidence type="ECO:0000256" key="3">
    <source>
        <dbReference type="ARBA" id="ARBA00023315"/>
    </source>
</evidence>
<feature type="site" description="Crucial for catalytic activity" evidence="7">
    <location>
        <position position="58"/>
    </location>
</feature>
<dbReference type="EC" id="2.3.1.108" evidence="7"/>
<comment type="function">
    <text evidence="5 7">Specifically acetylates 'Lys-40' in alpha-tubulin on the lumenal side of microtubules. Promotes microtubule destabilization and accelerates microtubule dynamics; this activity may be independent of acetylation activity. Acetylates alpha-tubulin with a slow enzymatic rate, due to a catalytic site that is not optimized for acetyl transfer. Enters the microtubule through each end and diffuses quickly throughout the lumen of microtubules. Acetylates only long/old microtubules because of its slow acetylation rate since it does not have time to act on dynamically unstable microtubules before the enzyme is released. Required for normal sperm flagellar function. Promotes directional cell locomotion and chemotaxis, through AP2A2-dependent acetylation of alpha-tubulin at clathrin-coated pits that are concentrated at the leading edge of migrating cells. May facilitate primary cilium assembly.</text>
</comment>
<dbReference type="GO" id="GO:0019799">
    <property type="term" value="F:tubulin N-acetyltransferase activity"/>
    <property type="evidence" value="ECO:0007669"/>
    <property type="project" value="UniProtKB-UniRule"/>
</dbReference>
<dbReference type="GO" id="GO:0005829">
    <property type="term" value="C:cytosol"/>
    <property type="evidence" value="ECO:0007669"/>
    <property type="project" value="Ensembl"/>
</dbReference>
<dbReference type="PANTHER" id="PTHR12327">
    <property type="entry name" value="ALPHA-TUBULIN N-ACETYLTRANSFERASE 1"/>
    <property type="match status" value="1"/>
</dbReference>
<dbReference type="PROSITE" id="PS51730">
    <property type="entry name" value="GNAT_ATAT"/>
    <property type="match status" value="1"/>
</dbReference>
<feature type="region of interest" description="Disordered" evidence="8">
    <location>
        <begin position="196"/>
        <end position="239"/>
    </location>
</feature>
<dbReference type="Ensembl" id="ENSEAST00005046333.1">
    <property type="protein sequence ID" value="ENSEASP00005044828.1"/>
    <property type="gene ID" value="ENSEASG00005018949.2"/>
</dbReference>
<reference evidence="10 11" key="1">
    <citation type="journal article" date="2020" name="Nat. Commun.">
        <title>Donkey genomes provide new insights into domestication and selection for coat color.</title>
        <authorList>
            <person name="Wang"/>
            <person name="C."/>
            <person name="Li"/>
            <person name="H."/>
            <person name="Guo"/>
            <person name="Y."/>
            <person name="Huang"/>
            <person name="J."/>
            <person name="Sun"/>
            <person name="Y."/>
            <person name="Min"/>
            <person name="J."/>
            <person name="Wang"/>
            <person name="J."/>
            <person name="Fang"/>
            <person name="X."/>
            <person name="Zhao"/>
            <person name="Z."/>
            <person name="Wang"/>
            <person name="S."/>
            <person name="Zhang"/>
            <person name="Y."/>
            <person name="Liu"/>
            <person name="Q."/>
            <person name="Jiang"/>
            <person name="Q."/>
            <person name="Wang"/>
            <person name="X."/>
            <person name="Guo"/>
            <person name="Y."/>
            <person name="Yang"/>
            <person name="C."/>
            <person name="Wang"/>
            <person name="Y."/>
            <person name="Tian"/>
            <person name="F."/>
            <person name="Zhuang"/>
            <person name="G."/>
            <person name="Fan"/>
            <person name="Y."/>
            <person name="Gao"/>
            <person name="Q."/>
            <person name="Li"/>
            <person name="Y."/>
            <person name="Ju"/>
            <person name="Z."/>
            <person name="Li"/>
            <person name="J."/>
            <person name="Li"/>
            <person name="R."/>
            <person name="Hou"/>
            <person name="M."/>
            <person name="Yang"/>
            <person name="G."/>
            <person name="Liu"/>
            <person name="G."/>
            <person name="Liu"/>
            <person name="W."/>
            <person name="Guo"/>
            <person name="J."/>
            <person name="Pan"/>
            <person name="S."/>
            <person name="Fan"/>
            <person name="G."/>
            <person name="Zhang"/>
            <person name="W."/>
            <person name="Zhang"/>
            <person name="R."/>
            <person name="Yu"/>
            <person name="J."/>
            <person name="Zhang"/>
            <person name="X."/>
            <person name="Yin"/>
            <person name="Q."/>
            <person name="Ji"/>
            <person name="C."/>
            <person name="Jin"/>
            <person name="Y."/>
            <person name="Yue"/>
            <person name="G."/>
            <person name="Liu"/>
            <person name="M."/>
            <person name="Xu"/>
            <person name="J."/>
            <person name="Liu"/>
            <person name="S."/>
            <person name="Jordana"/>
            <person name="J."/>
            <person name="Noce"/>
            <person name="A."/>
            <person name="Amills"/>
            <person name="M."/>
            <person name="Wu"/>
            <person name="D.D."/>
            <person name="Li"/>
            <person name="S."/>
            <person name="Zhou"/>
            <person name="X. and Zhong"/>
            <person name="J."/>
        </authorList>
    </citation>
    <scope>NUCLEOTIDE SEQUENCE [LARGE SCALE GENOMIC DNA]</scope>
</reference>
<comment type="subunit">
    <text evidence="6 7">Component of the BBSome complex. Interacts with AP2 alpha-adaptins, including AP2A2, but not with AP1 gamma-adaptin (AP1G1/AP1G2); this interaction is required for efficient alpha-tubulin acetylation, hence clathrin-coated pits are sites of microtubule acetylation.</text>
</comment>
<feature type="modified residue" description="N6-acetyllysine; by autocatalysis" evidence="7">
    <location>
        <position position="56"/>
    </location>
</feature>
<dbReference type="GO" id="GO:0005874">
    <property type="term" value="C:microtubule"/>
    <property type="evidence" value="ECO:0007669"/>
    <property type="project" value="InterPro"/>
</dbReference>
<dbReference type="GO" id="GO:0009612">
    <property type="term" value="P:response to mechanical stimulus"/>
    <property type="evidence" value="ECO:0007669"/>
    <property type="project" value="Ensembl"/>
</dbReference>
<keyword evidence="1 7" id="KW-0808">Transferase</keyword>
<keyword evidence="7" id="KW-0206">Cytoskeleton</keyword>
<dbReference type="InterPro" id="IPR007965">
    <property type="entry name" value="GNAT_ATAT"/>
</dbReference>
<dbReference type="Gene3D" id="6.20.370.120">
    <property type="match status" value="1"/>
</dbReference>
<dbReference type="CDD" id="cd04301">
    <property type="entry name" value="NAT_SF"/>
    <property type="match status" value="1"/>
</dbReference>
<feature type="compositionally biased region" description="Basic and acidic residues" evidence="8">
    <location>
        <begin position="226"/>
        <end position="239"/>
    </location>
</feature>
<dbReference type="FunFam" id="3.40.630.30:FF:000060">
    <property type="entry name" value="Alpha-tubulin N-acetyltransferase 1"/>
    <property type="match status" value="1"/>
</dbReference>
<dbReference type="PANTHER" id="PTHR12327:SF0">
    <property type="entry name" value="ALPHA-TUBULIN N-ACETYLTRANSFERASE 1"/>
    <property type="match status" value="1"/>
</dbReference>
<keyword evidence="2 7" id="KW-0168">Coated pit</keyword>
<accession>A0A9L0IXI0</accession>
<dbReference type="GO" id="GO:0021542">
    <property type="term" value="P:dentate gyrus development"/>
    <property type="evidence" value="ECO:0007669"/>
    <property type="project" value="Ensembl"/>
</dbReference>
<keyword evidence="7" id="KW-0963">Cytoplasm</keyword>
<dbReference type="GO" id="GO:1900227">
    <property type="term" value="P:positive regulation of NLRP3 inflammasome complex assembly"/>
    <property type="evidence" value="ECO:0007669"/>
    <property type="project" value="Ensembl"/>
</dbReference>
<reference evidence="10" key="3">
    <citation type="submission" date="2025-09" db="UniProtKB">
        <authorList>
            <consortium name="Ensembl"/>
        </authorList>
    </citation>
    <scope>IDENTIFICATION</scope>
</reference>
<dbReference type="Proteomes" id="UP000694387">
    <property type="component" value="Chromosome 8"/>
</dbReference>
<dbReference type="GO" id="GO:0007283">
    <property type="term" value="P:spermatogenesis"/>
    <property type="evidence" value="ECO:0007669"/>
    <property type="project" value="Ensembl"/>
</dbReference>
<dbReference type="Gene3D" id="3.40.630.30">
    <property type="match status" value="1"/>
</dbReference>
<evidence type="ECO:0000256" key="4">
    <source>
        <dbReference type="ARBA" id="ARBA00051998"/>
    </source>
</evidence>
<dbReference type="GeneTree" id="ENSGT00390000008276"/>
<feature type="binding site" evidence="7">
    <location>
        <begin position="160"/>
        <end position="169"/>
    </location>
    <ligand>
        <name>acetyl-CoA</name>
        <dbReference type="ChEBI" id="CHEBI:57288"/>
    </ligand>
</feature>
<dbReference type="GO" id="GO:0004468">
    <property type="term" value="F:L-lysine N-acetyltransferase activity, acting on acetyl phosphate as donor"/>
    <property type="evidence" value="ECO:0007669"/>
    <property type="project" value="Ensembl"/>
</dbReference>
<dbReference type="GO" id="GO:0048666">
    <property type="term" value="P:neuron development"/>
    <property type="evidence" value="ECO:0007669"/>
    <property type="project" value="UniProtKB-UniRule"/>
</dbReference>
<evidence type="ECO:0000256" key="5">
    <source>
        <dbReference type="ARBA" id="ARBA00054822"/>
    </source>
</evidence>
<reference evidence="10" key="2">
    <citation type="submission" date="2025-08" db="UniProtKB">
        <authorList>
            <consortium name="Ensembl"/>
        </authorList>
    </citation>
    <scope>IDENTIFICATION</scope>
</reference>
<keyword evidence="3 7" id="KW-0012">Acyltransferase</keyword>
<dbReference type="Pfam" id="PF05301">
    <property type="entry name" value="Acetyltransf_16"/>
    <property type="match status" value="1"/>
</dbReference>
<comment type="PTM">
    <text evidence="7">Autoacetylation strongly increases tubulin acetylation.</text>
</comment>
<comment type="similarity">
    <text evidence="7">Belongs to the acetyltransferase ATAT1 family.</text>
</comment>
<dbReference type="GO" id="GO:0045598">
    <property type="term" value="P:regulation of fat cell differentiation"/>
    <property type="evidence" value="ECO:0007669"/>
    <property type="project" value="Ensembl"/>
</dbReference>
<gene>
    <name evidence="7 10" type="primary">ATAT1</name>
    <name evidence="7" type="synonym">MEC17</name>
</gene>
<dbReference type="GO" id="GO:0072686">
    <property type="term" value="C:mitotic spindle"/>
    <property type="evidence" value="ECO:0007669"/>
    <property type="project" value="Ensembl"/>
</dbReference>
<keyword evidence="7" id="KW-0966">Cell projection</keyword>
<dbReference type="GO" id="GO:0048265">
    <property type="term" value="P:response to pain"/>
    <property type="evidence" value="ECO:0007669"/>
    <property type="project" value="Ensembl"/>
</dbReference>
<keyword evidence="7" id="KW-0472">Membrane</keyword>
<dbReference type="InterPro" id="IPR038746">
    <property type="entry name" value="Atat"/>
</dbReference>
<feature type="binding site" evidence="7">
    <location>
        <begin position="124"/>
        <end position="137"/>
    </location>
    <ligand>
        <name>acetyl-CoA</name>
        <dbReference type="ChEBI" id="CHEBI:57288"/>
    </ligand>
</feature>
<evidence type="ECO:0000256" key="1">
    <source>
        <dbReference type="ARBA" id="ARBA00022679"/>
    </source>
</evidence>
<evidence type="ECO:0000259" key="9">
    <source>
        <dbReference type="PROSITE" id="PS51730"/>
    </source>
</evidence>
<dbReference type="GO" id="GO:0005794">
    <property type="term" value="C:Golgi apparatus"/>
    <property type="evidence" value="ECO:0007669"/>
    <property type="project" value="Ensembl"/>
</dbReference>
<evidence type="ECO:0000256" key="2">
    <source>
        <dbReference type="ARBA" id="ARBA00023176"/>
    </source>
</evidence>
<dbReference type="GO" id="GO:0097427">
    <property type="term" value="C:microtubule bundle"/>
    <property type="evidence" value="ECO:0007669"/>
    <property type="project" value="Ensembl"/>
</dbReference>
<evidence type="ECO:0000313" key="11">
    <source>
        <dbReference type="Proteomes" id="UP000694387"/>
    </source>
</evidence>
<name>A0A9L0IXI0_EQUAS</name>
<feature type="compositionally biased region" description="Low complexity" evidence="8">
    <location>
        <begin position="209"/>
        <end position="221"/>
    </location>
</feature>
<feature type="modified residue" description="N6-acetyllysine; by autocatalysis" evidence="7">
    <location>
        <position position="146"/>
    </location>
</feature>
<keyword evidence="7" id="KW-0007">Acetylation</keyword>
<dbReference type="GO" id="GO:0030424">
    <property type="term" value="C:axon"/>
    <property type="evidence" value="ECO:0007669"/>
    <property type="project" value="UniProtKB-SubCell"/>
</dbReference>
<organism evidence="10 11">
    <name type="scientific">Equus asinus</name>
    <name type="common">Donkey</name>
    <name type="synonym">Equus africanus asinus</name>
    <dbReference type="NCBI Taxonomy" id="9793"/>
    <lineage>
        <taxon>Eukaryota</taxon>
        <taxon>Metazoa</taxon>
        <taxon>Chordata</taxon>
        <taxon>Craniata</taxon>
        <taxon>Vertebrata</taxon>
        <taxon>Euteleostomi</taxon>
        <taxon>Mammalia</taxon>
        <taxon>Eutheria</taxon>
        <taxon>Laurasiatheria</taxon>
        <taxon>Perissodactyla</taxon>
        <taxon>Equidae</taxon>
        <taxon>Equus</taxon>
    </lineage>
</organism>
<dbReference type="GO" id="GO:0000226">
    <property type="term" value="P:microtubule cytoskeleton organization"/>
    <property type="evidence" value="ECO:0007669"/>
    <property type="project" value="Ensembl"/>
</dbReference>
<feature type="domain" description="N-acetyltransferase" evidence="9">
    <location>
        <begin position="1"/>
        <end position="190"/>
    </location>
</feature>
<evidence type="ECO:0000256" key="6">
    <source>
        <dbReference type="ARBA" id="ARBA00063317"/>
    </source>
</evidence>
<evidence type="ECO:0000256" key="8">
    <source>
        <dbReference type="SAM" id="MobiDB-lite"/>
    </source>
</evidence>
<dbReference type="AlphaFoldDB" id="A0A9L0IXI0"/>
<comment type="subcellular location">
    <subcellularLocation>
        <location evidence="7">Cytoplasm</location>
    </subcellularLocation>
    <subcellularLocation>
        <location evidence="7">Membrane</location>
        <location evidence="7">Clathrin-coated pit</location>
    </subcellularLocation>
    <subcellularLocation>
        <location evidence="7">Cell junction</location>
        <location evidence="7">Focal adhesion</location>
    </subcellularLocation>
    <subcellularLocation>
        <location evidence="7">Cell projection</location>
        <location evidence="7">Axon</location>
    </subcellularLocation>
    <subcellularLocation>
        <location evidence="7">Cytoplasm</location>
        <location evidence="7">Cytoskeleton</location>
    </subcellularLocation>
    <subcellularLocation>
        <location evidence="7">Cytoplasm</location>
        <location evidence="7">Cytoskeleton</location>
        <location evidence="7">Spindle</location>
    </subcellularLocation>
</comment>
<keyword evidence="7" id="KW-0965">Cell junction</keyword>
<dbReference type="GO" id="GO:0044546">
    <property type="term" value="P:NLRP3 inflammasome complex assembly"/>
    <property type="evidence" value="ECO:0007669"/>
    <property type="project" value="Ensembl"/>
</dbReference>
<evidence type="ECO:0000256" key="7">
    <source>
        <dbReference type="HAMAP-Rule" id="MF_03130"/>
    </source>
</evidence>
<feature type="region of interest" description="Disordered" evidence="8">
    <location>
        <begin position="252"/>
        <end position="284"/>
    </location>
</feature>
<sequence length="473" mass="53638">MEFPFDVDALLPERITVLDQHLRPPARRPGTTTPARVDLQQQIMTIVDELGKASAKAQHLPAPITSASRMQSNRHVMYVLKDTSARPAGKGAIIGFLKVGYKKLFVLDDREAHNEVEPLCILDFYIHESVQRHGHGRELFQYMLQKERVEPHQLAIDRPSQKLLKFLNKHYNLETTVPQVNNFVIFEGFFAHQHRPPAPSLRATRHSRAAAVDPTPAAPARKLPPKRAEGDIKPYSSSDREFLKVAVEPPWPLNRAPRRATPPAHPPPRSSSLGNSPERGPLRPFVPEQELLRSLRLCPPHPTARLLLATDPGGSPAQRRRTRGTPPGLVAQSCCYSRHGGLNSSSPNTGLPMKSRFSHRMGLGRNPCTQFRHRPRPHQPSPGQWVGTCSTPGSFETCRNVAALGLGDRSPLSHLQSQYYFYRYRRQPKPPLIMDVFIHSFNRLSYQRQIICILFLTRTIKVFIFYHESYWKT</sequence>
<protein>
    <recommendedName>
        <fullName evidence="7">Alpha-tubulin N-acetyltransferase 1</fullName>
        <shortName evidence="7">Alpha-TAT</shortName>
        <shortName evidence="7">Alpha-TAT1</shortName>
        <shortName evidence="7">TAT</shortName>
        <ecNumber evidence="7">2.3.1.108</ecNumber>
    </recommendedName>
    <alternativeName>
        <fullName evidence="7">Acetyltransferase mec-17 homolog</fullName>
    </alternativeName>
</protein>
<comment type="catalytic activity">
    <reaction evidence="4 7">
        <text>L-lysyl-[alpha-tubulin] + acetyl-CoA = N(6)-acetyl-L-lysyl-[alpha-tubulin] + CoA + H(+)</text>
        <dbReference type="Rhea" id="RHEA:15277"/>
        <dbReference type="Rhea" id="RHEA-COMP:11278"/>
        <dbReference type="Rhea" id="RHEA-COMP:11279"/>
        <dbReference type="ChEBI" id="CHEBI:15378"/>
        <dbReference type="ChEBI" id="CHEBI:29969"/>
        <dbReference type="ChEBI" id="CHEBI:57287"/>
        <dbReference type="ChEBI" id="CHEBI:57288"/>
        <dbReference type="ChEBI" id="CHEBI:61930"/>
        <dbReference type="EC" id="2.3.1.108"/>
    </reaction>
</comment>
<proteinExistence type="inferred from homology"/>
<dbReference type="GO" id="GO:0005925">
    <property type="term" value="C:focal adhesion"/>
    <property type="evidence" value="ECO:0007669"/>
    <property type="project" value="UniProtKB-SubCell"/>
</dbReference>
<dbReference type="HAMAP" id="MF_03130">
    <property type="entry name" value="mec17"/>
    <property type="match status" value="1"/>
</dbReference>
<keyword evidence="11" id="KW-1185">Reference proteome</keyword>
<evidence type="ECO:0000313" key="10">
    <source>
        <dbReference type="Ensembl" id="ENSEASP00005044828.1"/>
    </source>
</evidence>
<dbReference type="GO" id="GO:0005905">
    <property type="term" value="C:clathrin-coated pit"/>
    <property type="evidence" value="ECO:0007669"/>
    <property type="project" value="UniProtKB-SubCell"/>
</dbReference>